<evidence type="ECO:0000256" key="1">
    <source>
        <dbReference type="SAM" id="SignalP"/>
    </source>
</evidence>
<keyword evidence="1" id="KW-0732">Signal</keyword>
<gene>
    <name evidence="2" type="ORF">EPI10_031693</name>
</gene>
<dbReference type="Gene3D" id="3.30.420.10">
    <property type="entry name" value="Ribonuclease H-like superfamily/Ribonuclease H"/>
    <property type="match status" value="1"/>
</dbReference>
<evidence type="ECO:0000313" key="3">
    <source>
        <dbReference type="Proteomes" id="UP000325315"/>
    </source>
</evidence>
<sequence length="100" mass="11514">MKALILIANYLLMPCIANPGKVVNPTCKDWSSKLDKALWAYRTAFKTPLGMSPFKLVYGKPYHLPINLEHNAFWAIKKLNMEWIATGHKRLLEPNEMEDI</sequence>
<comment type="caution">
    <text evidence="2">The sequence shown here is derived from an EMBL/GenBank/DDBJ whole genome shotgun (WGS) entry which is preliminary data.</text>
</comment>
<dbReference type="GO" id="GO:0003676">
    <property type="term" value="F:nucleic acid binding"/>
    <property type="evidence" value="ECO:0007669"/>
    <property type="project" value="InterPro"/>
</dbReference>
<feature type="chain" id="PRO_5023025260" evidence="1">
    <location>
        <begin position="18"/>
        <end position="100"/>
    </location>
</feature>
<dbReference type="Proteomes" id="UP000325315">
    <property type="component" value="Unassembled WGS sequence"/>
</dbReference>
<reference evidence="2" key="1">
    <citation type="submission" date="2019-08" db="EMBL/GenBank/DDBJ databases">
        <authorList>
            <person name="Liu F."/>
        </authorList>
    </citation>
    <scope>NUCLEOTIDE SEQUENCE [LARGE SCALE GENOMIC DNA]</scope>
    <source>
        <strain evidence="2">PA1801</strain>
        <tissue evidence="2">Leaf</tissue>
    </source>
</reference>
<feature type="signal peptide" evidence="1">
    <location>
        <begin position="1"/>
        <end position="17"/>
    </location>
</feature>
<proteinExistence type="predicted"/>
<dbReference type="OrthoDB" id="999223at2759"/>
<evidence type="ECO:0000313" key="2">
    <source>
        <dbReference type="EMBL" id="KAA3487896.1"/>
    </source>
</evidence>
<dbReference type="InterPro" id="IPR036397">
    <property type="entry name" value="RNaseH_sf"/>
</dbReference>
<dbReference type="AlphaFoldDB" id="A0A5B6X2T1"/>
<protein>
    <submittedName>
        <fullName evidence="2">Integrase, catalytic core</fullName>
    </submittedName>
</protein>
<dbReference type="EMBL" id="SMMG02000001">
    <property type="protein sequence ID" value="KAA3487896.1"/>
    <property type="molecule type" value="Genomic_DNA"/>
</dbReference>
<name>A0A5B6X2T1_9ROSI</name>
<organism evidence="2 3">
    <name type="scientific">Gossypium australe</name>
    <dbReference type="NCBI Taxonomy" id="47621"/>
    <lineage>
        <taxon>Eukaryota</taxon>
        <taxon>Viridiplantae</taxon>
        <taxon>Streptophyta</taxon>
        <taxon>Embryophyta</taxon>
        <taxon>Tracheophyta</taxon>
        <taxon>Spermatophyta</taxon>
        <taxon>Magnoliopsida</taxon>
        <taxon>eudicotyledons</taxon>
        <taxon>Gunneridae</taxon>
        <taxon>Pentapetalae</taxon>
        <taxon>rosids</taxon>
        <taxon>malvids</taxon>
        <taxon>Malvales</taxon>
        <taxon>Malvaceae</taxon>
        <taxon>Malvoideae</taxon>
        <taxon>Gossypium</taxon>
    </lineage>
</organism>
<accession>A0A5B6X2T1</accession>
<keyword evidence="3" id="KW-1185">Reference proteome</keyword>